<dbReference type="Proteomes" id="UP000183810">
    <property type="component" value="Chromosome"/>
</dbReference>
<evidence type="ECO:0000313" key="3">
    <source>
        <dbReference type="Proteomes" id="UP000183810"/>
    </source>
</evidence>
<dbReference type="InterPro" id="IPR013830">
    <property type="entry name" value="SGNH_hydro"/>
</dbReference>
<dbReference type="InterPro" id="IPR008265">
    <property type="entry name" value="Lipase_GDSL_AS"/>
</dbReference>
<dbReference type="InterPro" id="IPR036514">
    <property type="entry name" value="SGNH_hydro_sf"/>
</dbReference>
<evidence type="ECO:0000259" key="1">
    <source>
        <dbReference type="Pfam" id="PF13472"/>
    </source>
</evidence>
<dbReference type="EMBL" id="CP018082">
    <property type="protein sequence ID" value="APE38334.1"/>
    <property type="molecule type" value="Genomic_DNA"/>
</dbReference>
<feature type="domain" description="SGNH hydrolase-type esterase" evidence="1">
    <location>
        <begin position="18"/>
        <end position="169"/>
    </location>
</feature>
<dbReference type="PANTHER" id="PTHR30383:SF5">
    <property type="entry name" value="SGNH HYDROLASE-TYPE ESTERASE DOMAIN-CONTAINING PROTEIN"/>
    <property type="match status" value="1"/>
</dbReference>
<dbReference type="GO" id="GO:0006629">
    <property type="term" value="P:lipid metabolic process"/>
    <property type="evidence" value="ECO:0007669"/>
    <property type="project" value="InterPro"/>
</dbReference>
<proteinExistence type="predicted"/>
<name>A0A1J0W238_9NOCA</name>
<reference evidence="2" key="1">
    <citation type="submission" date="2016-11" db="EMBL/GenBank/DDBJ databases">
        <authorList>
            <person name="Jaros S."/>
            <person name="Januszkiewicz K."/>
            <person name="Wedrychowicz H."/>
        </authorList>
    </citation>
    <scope>NUCLEOTIDE SEQUENCE [LARGE SCALE GENOMIC DNA]</scope>
    <source>
        <strain evidence="2">Y48</strain>
    </source>
</reference>
<accession>A0A1J0W238</accession>
<dbReference type="Pfam" id="PF13472">
    <property type="entry name" value="Lipase_GDSL_2"/>
    <property type="match status" value="1"/>
</dbReference>
<dbReference type="KEGG" id="nsl:BOX37_14335"/>
<dbReference type="PROSITE" id="PS01098">
    <property type="entry name" value="LIPASE_GDSL_SER"/>
    <property type="match status" value="1"/>
</dbReference>
<dbReference type="AlphaFoldDB" id="A0A1J0W238"/>
<organism evidence="2 3">
    <name type="scientific">Nocardia mangyaensis</name>
    <dbReference type="NCBI Taxonomy" id="2213200"/>
    <lineage>
        <taxon>Bacteria</taxon>
        <taxon>Bacillati</taxon>
        <taxon>Actinomycetota</taxon>
        <taxon>Actinomycetes</taxon>
        <taxon>Mycobacteriales</taxon>
        <taxon>Nocardiaceae</taxon>
        <taxon>Nocardia</taxon>
    </lineage>
</organism>
<dbReference type="GO" id="GO:0004622">
    <property type="term" value="F:phosphatidylcholine lysophospholipase activity"/>
    <property type="evidence" value="ECO:0007669"/>
    <property type="project" value="TreeGrafter"/>
</dbReference>
<dbReference type="InterPro" id="IPR051532">
    <property type="entry name" value="Ester_Hydrolysis_Enzymes"/>
</dbReference>
<protein>
    <recommendedName>
        <fullName evidence="1">SGNH hydrolase-type esterase domain-containing protein</fullName>
    </recommendedName>
</protein>
<sequence>MRASQFARLPTPTGRLIFLGDSITEGGLWDEWFPETRPVNRGIGGNTIGDVLGRLDTAIDSPAAVFLLIGTNDLSMGRSTHRVAADMRRLVAVIRHRAPCAPLFVQSVLPRRARFADRIRELNDAYREIAAAADAVYIDLWPALADAGGVLRSDFTRDGLHLSGAGYAVWVDALRPYVSRIA</sequence>
<dbReference type="Gene3D" id="3.40.50.1110">
    <property type="entry name" value="SGNH hydrolase"/>
    <property type="match status" value="1"/>
</dbReference>
<gene>
    <name evidence="2" type="ORF">BOX37_14335</name>
</gene>
<evidence type="ECO:0000313" key="2">
    <source>
        <dbReference type="EMBL" id="APE38334.1"/>
    </source>
</evidence>
<keyword evidence="3" id="KW-1185">Reference proteome</keyword>
<dbReference type="PANTHER" id="PTHR30383">
    <property type="entry name" value="THIOESTERASE 1/PROTEASE 1/LYSOPHOSPHOLIPASE L1"/>
    <property type="match status" value="1"/>
</dbReference>
<dbReference type="SUPFAM" id="SSF52266">
    <property type="entry name" value="SGNH hydrolase"/>
    <property type="match status" value="1"/>
</dbReference>